<evidence type="ECO:0000256" key="5">
    <source>
        <dbReference type="ARBA" id="ARBA00023033"/>
    </source>
</evidence>
<dbReference type="GO" id="GO:0004497">
    <property type="term" value="F:monooxygenase activity"/>
    <property type="evidence" value="ECO:0007669"/>
    <property type="project" value="UniProtKB-KW"/>
</dbReference>
<evidence type="ECO:0000256" key="1">
    <source>
        <dbReference type="ARBA" id="ARBA00001974"/>
    </source>
</evidence>
<keyword evidence="5" id="KW-0503">Monooxygenase</keyword>
<proteinExistence type="predicted"/>
<keyword evidence="8" id="KW-1185">Reference proteome</keyword>
<dbReference type="PANTHER" id="PTHR47178:SF1">
    <property type="entry name" value="FAD-BINDING DOMAIN-CONTAINING PROTEIN-RELATED"/>
    <property type="match status" value="1"/>
</dbReference>
<sequence length="410" mass="45368">MTPPSDPVIIIGAGVVGLALAHGLANAGIPFEIYERDEDADSRPQGWAITLLWGLTFLRRLLRQDSLDAVDGAQVDMDIARNDTGNFLFLNLATLETKFRIPPSDRRRVGRQRFRKALLSDTRIRDHMHWGKNLSGIDTLENGSVSARFHDGSAAKGAVIVGAEGASSPTRRFLVPDNHHNRSLNVKLIGAAVDMTPEQARPLREIDPLLFQGCHPDTDSFLWVSTIDTPETNGSIGSDNEYYKMQLIISWPVKVPPDAMVPSTAAGCIEEMKRRAAGFHPKLLGAIDLVSEKSNPSEIELKDWPCHPWDNHDGSVTLVGDAAHAMTMFRGEAANHGIMDAYHLAQALQDIYEGRASRKDAIDAYESEMRERTRVAVEWSREACIGAHDYHGLNEKSAVLRRRAIKMPVD</sequence>
<dbReference type="PRINTS" id="PR00420">
    <property type="entry name" value="RNGMNOXGNASE"/>
</dbReference>
<gene>
    <name evidence="7" type="ORF">GMORB2_1462</name>
</gene>
<evidence type="ECO:0000256" key="3">
    <source>
        <dbReference type="ARBA" id="ARBA00022827"/>
    </source>
</evidence>
<keyword evidence="3" id="KW-0274">FAD</keyword>
<reference evidence="7" key="1">
    <citation type="submission" date="2020-03" db="EMBL/GenBank/DDBJ databases">
        <title>Site-based positive gene gene selection in Geosmithia morbida across the United States reveals a broad range of putative effectors and factors for local host and environmental adapation.</title>
        <authorList>
            <person name="Onufrak A."/>
            <person name="Murdoch R.W."/>
            <person name="Gazis R."/>
            <person name="Huff M."/>
            <person name="Staton M."/>
            <person name="Klingeman W."/>
            <person name="Hadziabdic D."/>
        </authorList>
    </citation>
    <scope>NUCLEOTIDE SEQUENCE</scope>
    <source>
        <strain evidence="7">1262</strain>
    </source>
</reference>
<dbReference type="AlphaFoldDB" id="A0A9P4Z023"/>
<dbReference type="InterPro" id="IPR002938">
    <property type="entry name" value="FAD-bd"/>
</dbReference>
<dbReference type="OrthoDB" id="47494at2759"/>
<dbReference type="PANTHER" id="PTHR47178">
    <property type="entry name" value="MONOOXYGENASE, FAD-BINDING"/>
    <property type="match status" value="1"/>
</dbReference>
<accession>A0A9P4Z023</accession>
<dbReference type="Pfam" id="PF01494">
    <property type="entry name" value="FAD_binding_3"/>
    <property type="match status" value="1"/>
</dbReference>
<dbReference type="Proteomes" id="UP000749293">
    <property type="component" value="Unassembled WGS sequence"/>
</dbReference>
<dbReference type="GeneID" id="55967692"/>
<dbReference type="SUPFAM" id="SSF51905">
    <property type="entry name" value="FAD/NAD(P)-binding domain"/>
    <property type="match status" value="1"/>
</dbReference>
<dbReference type="RefSeq" id="XP_035324868.1">
    <property type="nucleotide sequence ID" value="XM_035463444.1"/>
</dbReference>
<dbReference type="InterPro" id="IPR036188">
    <property type="entry name" value="FAD/NAD-bd_sf"/>
</dbReference>
<evidence type="ECO:0000313" key="7">
    <source>
        <dbReference type="EMBL" id="KAF4126216.1"/>
    </source>
</evidence>
<organism evidence="7 8">
    <name type="scientific">Geosmithia morbida</name>
    <dbReference type="NCBI Taxonomy" id="1094350"/>
    <lineage>
        <taxon>Eukaryota</taxon>
        <taxon>Fungi</taxon>
        <taxon>Dikarya</taxon>
        <taxon>Ascomycota</taxon>
        <taxon>Pezizomycotina</taxon>
        <taxon>Sordariomycetes</taxon>
        <taxon>Hypocreomycetidae</taxon>
        <taxon>Hypocreales</taxon>
        <taxon>Bionectriaceae</taxon>
        <taxon>Geosmithia</taxon>
    </lineage>
</organism>
<protein>
    <submittedName>
        <fullName evidence="7">FAD binding domain</fullName>
    </submittedName>
</protein>
<dbReference type="GO" id="GO:0071949">
    <property type="term" value="F:FAD binding"/>
    <property type="evidence" value="ECO:0007669"/>
    <property type="project" value="InterPro"/>
</dbReference>
<evidence type="ECO:0000256" key="2">
    <source>
        <dbReference type="ARBA" id="ARBA00022630"/>
    </source>
</evidence>
<feature type="domain" description="FAD-binding" evidence="6">
    <location>
        <begin position="311"/>
        <end position="379"/>
    </location>
</feature>
<keyword evidence="2" id="KW-0285">Flavoprotein</keyword>
<dbReference type="Gene3D" id="3.50.50.60">
    <property type="entry name" value="FAD/NAD(P)-binding domain"/>
    <property type="match status" value="1"/>
</dbReference>
<comment type="cofactor">
    <cofactor evidence="1">
        <name>FAD</name>
        <dbReference type="ChEBI" id="CHEBI:57692"/>
    </cofactor>
</comment>
<keyword evidence="4" id="KW-0560">Oxidoreductase</keyword>
<evidence type="ECO:0000259" key="6">
    <source>
        <dbReference type="Pfam" id="PF01494"/>
    </source>
</evidence>
<name>A0A9P4Z023_9HYPO</name>
<evidence type="ECO:0000256" key="4">
    <source>
        <dbReference type="ARBA" id="ARBA00023002"/>
    </source>
</evidence>
<evidence type="ECO:0000313" key="8">
    <source>
        <dbReference type="Proteomes" id="UP000749293"/>
    </source>
</evidence>
<dbReference type="EMBL" id="JAANYQ010000002">
    <property type="protein sequence ID" value="KAF4126216.1"/>
    <property type="molecule type" value="Genomic_DNA"/>
</dbReference>
<comment type="caution">
    <text evidence="7">The sequence shown here is derived from an EMBL/GenBank/DDBJ whole genome shotgun (WGS) entry which is preliminary data.</text>
</comment>